<feature type="region of interest" description="Disordered" evidence="3">
    <location>
        <begin position="314"/>
        <end position="455"/>
    </location>
</feature>
<reference evidence="5" key="2">
    <citation type="journal article" date="2020" name="Biotechnol. Bioeng.">
        <title>Chromosome-scale scaffolds for the Chinese hamster reference genome assembly to facilitate the study of the CHO epigenome.</title>
        <authorList>
            <person name="Hilliard W."/>
            <person name="MacDonald M."/>
            <person name="Lee K.H."/>
        </authorList>
    </citation>
    <scope>NUCLEOTIDE SEQUENCE [LARGE SCALE GENOMIC DNA]</scope>
    <source>
        <strain evidence="5">17A/GY</strain>
    </source>
</reference>
<dbReference type="KEGG" id="cge:100763932"/>
<dbReference type="RefSeq" id="XP_027260099.1">
    <property type="nucleotide sequence ID" value="XM_027404298.2"/>
</dbReference>
<protein>
    <submittedName>
        <fullName evidence="6">Coiled-coil domain-containing protein 166 isoform X2</fullName>
    </submittedName>
</protein>
<feature type="compositionally biased region" description="Polar residues" evidence="3">
    <location>
        <begin position="399"/>
        <end position="427"/>
    </location>
</feature>
<gene>
    <name evidence="6" type="primary">Ccdc166</name>
</gene>
<dbReference type="Proteomes" id="UP001108280">
    <property type="component" value="Chromosome 2"/>
</dbReference>
<feature type="compositionally biased region" description="Acidic residues" evidence="3">
    <location>
        <begin position="437"/>
        <end position="448"/>
    </location>
</feature>
<dbReference type="AlphaFoldDB" id="A0A9J7FIL3"/>
<dbReference type="GeneID" id="100763932"/>
<proteinExistence type="predicted"/>
<evidence type="ECO:0000313" key="5">
    <source>
        <dbReference type="Proteomes" id="UP001108280"/>
    </source>
</evidence>
<organism evidence="5 6">
    <name type="scientific">Cricetulus griseus</name>
    <name type="common">Chinese hamster</name>
    <name type="synonym">Cricetulus barabensis griseus</name>
    <dbReference type="NCBI Taxonomy" id="10029"/>
    <lineage>
        <taxon>Eukaryota</taxon>
        <taxon>Metazoa</taxon>
        <taxon>Chordata</taxon>
        <taxon>Craniata</taxon>
        <taxon>Vertebrata</taxon>
        <taxon>Euteleostomi</taxon>
        <taxon>Mammalia</taxon>
        <taxon>Eutheria</taxon>
        <taxon>Euarchontoglires</taxon>
        <taxon>Glires</taxon>
        <taxon>Rodentia</taxon>
        <taxon>Myomorpha</taxon>
        <taxon>Muroidea</taxon>
        <taxon>Cricetidae</taxon>
        <taxon>Cricetinae</taxon>
        <taxon>Cricetulus</taxon>
    </lineage>
</organism>
<dbReference type="PANTHER" id="PTHR14845">
    <property type="entry name" value="COILED-COIL DOMAIN-CONTAINING 166"/>
    <property type="match status" value="1"/>
</dbReference>
<name>A0A9J7FIL3_CRIGR</name>
<reference evidence="5" key="1">
    <citation type="journal article" date="2018" name="Biotechnol. Bioeng.">
        <title>A reference genome of the Chinese hamster based on a hybrid assembly strategy.</title>
        <authorList>
            <person name="Rupp O."/>
            <person name="MacDonald M.L."/>
            <person name="Li S."/>
            <person name="Dhiman H."/>
            <person name="Polson S."/>
            <person name="Griep S."/>
            <person name="Heffner K."/>
            <person name="Hernandez I."/>
            <person name="Brinkrolf K."/>
            <person name="Jadhav V."/>
            <person name="Samoudi M."/>
            <person name="Hao H."/>
            <person name="Kingham B."/>
            <person name="Goesmann A."/>
            <person name="Betenbaugh M.J."/>
            <person name="Lewis N.E."/>
            <person name="Borth N."/>
            <person name="Lee K.H."/>
        </authorList>
    </citation>
    <scope>NUCLEOTIDE SEQUENCE [LARGE SCALE GENOMIC DNA]</scope>
    <source>
        <strain evidence="5">17A/GY</strain>
    </source>
</reference>
<feature type="coiled-coil region" evidence="2">
    <location>
        <begin position="233"/>
        <end position="260"/>
    </location>
</feature>
<accession>A0A9J7FIL3</accession>
<dbReference type="InterPro" id="IPR032777">
    <property type="entry name" value="DUF4515"/>
</dbReference>
<dbReference type="Pfam" id="PF14988">
    <property type="entry name" value="DUF4515"/>
    <property type="match status" value="1"/>
</dbReference>
<feature type="compositionally biased region" description="Low complexity" evidence="3">
    <location>
        <begin position="351"/>
        <end position="372"/>
    </location>
</feature>
<feature type="compositionally biased region" description="Polar residues" evidence="3">
    <location>
        <begin position="373"/>
        <end position="388"/>
    </location>
</feature>
<dbReference type="CTD" id="100130274"/>
<keyword evidence="1 2" id="KW-0175">Coiled coil</keyword>
<sequence>MAPKKRRGVGRKQVGDNAEVQLTERAQYLLREYSLLSDNLVACEQWVDQVLQDNAFLDREALRLREENRLYASYVSTHAQRCANTIVRLEDQNRVDLAHIRWQRAELASLYHGREDGVRAQLMEMKRRAENMTQQVQELQPYKELQLEQMARIRTLERELLHMRVEHTQLLHRVKRRFLDDKAAFEREARLYVQSLTRRSEREAARALISHTQAIKSDNGRLRYELLRLLHRARVLQDMRQQLLEQRDQLRREHEDVRNLDRIHGWLHRGPGGPPLWQLSQTQEPNLYTGPLATLLESSYTTLGAQVMAQSRATPRASSVAQSHRISETSSVTPQESLKAGSVISSLTPGSRGPSLSISHRSSRMSSLAQSRMNSRVTSLALSTNTSDLLPRSREDSRISTQTNLREFSQETDTSAKSSTKHLSVVSQDRVPLSPQLEEETASTDDATEVVLGQA</sequence>
<feature type="domain" description="DUF4515" evidence="4">
    <location>
        <begin position="67"/>
        <end position="255"/>
    </location>
</feature>
<reference evidence="6" key="3">
    <citation type="submission" date="2025-08" db="UniProtKB">
        <authorList>
            <consortium name="RefSeq"/>
        </authorList>
    </citation>
    <scope>IDENTIFICATION</scope>
    <source>
        <strain evidence="6">17A/GY</strain>
        <tissue evidence="6">Liver</tissue>
    </source>
</reference>
<dbReference type="OrthoDB" id="2129492at2759"/>
<evidence type="ECO:0000259" key="4">
    <source>
        <dbReference type="Pfam" id="PF14988"/>
    </source>
</evidence>
<feature type="compositionally biased region" description="Polar residues" evidence="3">
    <location>
        <begin position="314"/>
        <end position="336"/>
    </location>
</feature>
<keyword evidence="5" id="KW-1185">Reference proteome</keyword>
<dbReference type="PANTHER" id="PTHR14845:SF4">
    <property type="entry name" value="COILED-COIL DOMAIN-CONTAINING PROTEIN 166"/>
    <property type="match status" value="1"/>
</dbReference>
<evidence type="ECO:0000256" key="1">
    <source>
        <dbReference type="ARBA" id="ARBA00023054"/>
    </source>
</evidence>
<evidence type="ECO:0000256" key="3">
    <source>
        <dbReference type="SAM" id="MobiDB-lite"/>
    </source>
</evidence>
<evidence type="ECO:0000313" key="6">
    <source>
        <dbReference type="RefSeq" id="XP_027260099.1"/>
    </source>
</evidence>
<evidence type="ECO:0000256" key="2">
    <source>
        <dbReference type="SAM" id="Coils"/>
    </source>
</evidence>